<evidence type="ECO:0000256" key="9">
    <source>
        <dbReference type="ARBA" id="ARBA00023136"/>
    </source>
</evidence>
<evidence type="ECO:0000256" key="2">
    <source>
        <dbReference type="ARBA" id="ARBA00004687"/>
    </source>
</evidence>
<evidence type="ECO:0000256" key="1">
    <source>
        <dbReference type="ARBA" id="ARBA00004477"/>
    </source>
</evidence>
<protein>
    <submittedName>
        <fullName evidence="11">Mannosyltransferase family protein</fullName>
    </submittedName>
</protein>
<feature type="transmembrane region" description="Helical" evidence="10">
    <location>
        <begin position="407"/>
        <end position="429"/>
    </location>
</feature>
<feature type="transmembrane region" description="Helical" evidence="10">
    <location>
        <begin position="149"/>
        <end position="173"/>
    </location>
</feature>
<keyword evidence="4 11" id="KW-0328">Glycosyltransferase</keyword>
<dbReference type="PANTHER" id="PTHR12468:SF2">
    <property type="entry name" value="GPI MANNOSYLTRANSFERASE 2"/>
    <property type="match status" value="1"/>
</dbReference>
<comment type="pathway">
    <text evidence="2">Glycolipid biosynthesis; glycosylphosphatidylinositol-anchor biosynthesis.</text>
</comment>
<proteinExistence type="predicted"/>
<dbReference type="EMBL" id="CP109083">
    <property type="protein sequence ID" value="WSB09340.1"/>
    <property type="molecule type" value="Genomic_DNA"/>
</dbReference>
<evidence type="ECO:0000256" key="6">
    <source>
        <dbReference type="ARBA" id="ARBA00022692"/>
    </source>
</evidence>
<evidence type="ECO:0000256" key="8">
    <source>
        <dbReference type="ARBA" id="ARBA00022989"/>
    </source>
</evidence>
<evidence type="ECO:0000256" key="7">
    <source>
        <dbReference type="ARBA" id="ARBA00022824"/>
    </source>
</evidence>
<name>A0ABZ1EYV1_9ACTN</name>
<evidence type="ECO:0000256" key="10">
    <source>
        <dbReference type="SAM" id="Phobius"/>
    </source>
</evidence>
<dbReference type="PANTHER" id="PTHR12468">
    <property type="entry name" value="GPI MANNOSYLTRANSFERASE 2"/>
    <property type="match status" value="1"/>
</dbReference>
<dbReference type="GO" id="GO:0016757">
    <property type="term" value="F:glycosyltransferase activity"/>
    <property type="evidence" value="ECO:0007669"/>
    <property type="project" value="UniProtKB-KW"/>
</dbReference>
<evidence type="ECO:0000313" key="11">
    <source>
        <dbReference type="EMBL" id="WSB09340.1"/>
    </source>
</evidence>
<keyword evidence="12" id="KW-1185">Reference proteome</keyword>
<sequence>MSTLPPGVRLAPPRPRSPELWPVAVKFRSAEKPVRHGSGPASRALRAAGFDRAAAWLSPADRRVLWLYLLTRISLWITAHGARWLFPRGSDVREAGPVLAPFQQWDANHYLHIARDGYFQADTGPWTDSWDNREAFFPGFPMLLRAVHLIVPSWTAAGLLISLVAGAVAVLALSRIARAYLPEDTDGHRTVLFFLLSPCAVFLAVGYTEALFLAFALPAWLAAQRHRWALACTLTALATTVRVSGLFLTAAIAVLFVLSVRTRRDWRGVAWLALPALPPLAYSWYLHAHTGDWMAWKHAQERGWYREFHTPWEAWSNTWNAAFDGVHTTGYAAMFQAELVAMVVGLALVALLARHRRWPEAVYVALSLWALGTSYWYVSIPRATLLWWPLWMGLAAVSLRRPWFRTAYLCVAVPVSALVALAFLTGRWAG</sequence>
<feature type="transmembrane region" description="Helical" evidence="10">
    <location>
        <begin position="193"/>
        <end position="222"/>
    </location>
</feature>
<keyword evidence="7" id="KW-0256">Endoplasmic reticulum</keyword>
<evidence type="ECO:0000256" key="4">
    <source>
        <dbReference type="ARBA" id="ARBA00022676"/>
    </source>
</evidence>
<feature type="transmembrane region" description="Helical" evidence="10">
    <location>
        <begin position="360"/>
        <end position="378"/>
    </location>
</feature>
<evidence type="ECO:0000256" key="3">
    <source>
        <dbReference type="ARBA" id="ARBA00022502"/>
    </source>
</evidence>
<reference evidence="11 12" key="1">
    <citation type="submission" date="2022-10" db="EMBL/GenBank/DDBJ databases">
        <title>The complete genomes of actinobacterial strains from the NBC collection.</title>
        <authorList>
            <person name="Joergensen T.S."/>
            <person name="Alvarez Arevalo M."/>
            <person name="Sterndorff E.B."/>
            <person name="Faurdal D."/>
            <person name="Vuksanovic O."/>
            <person name="Mourched A.-S."/>
            <person name="Charusanti P."/>
            <person name="Shaw S."/>
            <person name="Blin K."/>
            <person name="Weber T."/>
        </authorList>
    </citation>
    <scope>NUCLEOTIDE SEQUENCE [LARGE SCALE GENOMIC DNA]</scope>
    <source>
        <strain evidence="11 12">NBC 01792</strain>
    </source>
</reference>
<feature type="transmembrane region" description="Helical" evidence="10">
    <location>
        <begin position="269"/>
        <end position="287"/>
    </location>
</feature>
<dbReference type="InterPro" id="IPR007315">
    <property type="entry name" value="PIG-V/Gpi18"/>
</dbReference>
<evidence type="ECO:0000313" key="12">
    <source>
        <dbReference type="Proteomes" id="UP001356428"/>
    </source>
</evidence>
<accession>A0ABZ1EYV1</accession>
<feature type="transmembrane region" description="Helical" evidence="10">
    <location>
        <begin position="228"/>
        <end position="257"/>
    </location>
</feature>
<keyword evidence="3" id="KW-0337">GPI-anchor biosynthesis</keyword>
<gene>
    <name evidence="11" type="ORF">OG849_19920</name>
</gene>
<keyword evidence="5" id="KW-0808">Transferase</keyword>
<dbReference type="Proteomes" id="UP001356428">
    <property type="component" value="Chromosome"/>
</dbReference>
<feature type="transmembrane region" description="Helical" evidence="10">
    <location>
        <begin position="333"/>
        <end position="353"/>
    </location>
</feature>
<comment type="subcellular location">
    <subcellularLocation>
        <location evidence="1">Endoplasmic reticulum membrane</location>
        <topology evidence="1">Multi-pass membrane protein</topology>
    </subcellularLocation>
</comment>
<dbReference type="RefSeq" id="WP_326704395.1">
    <property type="nucleotide sequence ID" value="NZ_CP109083.1"/>
</dbReference>
<keyword evidence="9 10" id="KW-0472">Membrane</keyword>
<organism evidence="11 12">
    <name type="scientific">Streptomyces cyaneofuscatus</name>
    <dbReference type="NCBI Taxonomy" id="66883"/>
    <lineage>
        <taxon>Bacteria</taxon>
        <taxon>Bacillati</taxon>
        <taxon>Actinomycetota</taxon>
        <taxon>Actinomycetes</taxon>
        <taxon>Kitasatosporales</taxon>
        <taxon>Streptomycetaceae</taxon>
        <taxon>Streptomyces</taxon>
    </lineage>
</organism>
<keyword evidence="6 10" id="KW-0812">Transmembrane</keyword>
<keyword evidence="8 10" id="KW-1133">Transmembrane helix</keyword>
<evidence type="ECO:0000256" key="5">
    <source>
        <dbReference type="ARBA" id="ARBA00022679"/>
    </source>
</evidence>
<dbReference type="Pfam" id="PF04188">
    <property type="entry name" value="Mannosyl_trans2"/>
    <property type="match status" value="1"/>
</dbReference>